<dbReference type="PROSITE" id="PS51542">
    <property type="entry name" value="FYRN"/>
    <property type="match status" value="1"/>
</dbReference>
<dbReference type="GO" id="GO:0004660">
    <property type="term" value="F:protein farnesyltransferase activity"/>
    <property type="evidence" value="ECO:0007669"/>
    <property type="project" value="TreeGrafter"/>
</dbReference>
<evidence type="ECO:0000256" key="5">
    <source>
        <dbReference type="ARBA" id="ARBA00022679"/>
    </source>
</evidence>
<feature type="compositionally biased region" description="Polar residues" evidence="10">
    <location>
        <begin position="375"/>
        <end position="386"/>
    </location>
</feature>
<dbReference type="GO" id="GO:0005634">
    <property type="term" value="C:nucleus"/>
    <property type="evidence" value="ECO:0007669"/>
    <property type="project" value="UniProtKB-SubCell"/>
</dbReference>
<keyword evidence="6" id="KW-0479">Metal-binding</keyword>
<dbReference type="Pfam" id="PF05965">
    <property type="entry name" value="FYRC"/>
    <property type="match status" value="1"/>
</dbReference>
<dbReference type="GO" id="GO:0046872">
    <property type="term" value="F:metal ion binding"/>
    <property type="evidence" value="ECO:0007669"/>
    <property type="project" value="UniProtKB-KW"/>
</dbReference>
<organism evidence="12 13">
    <name type="scientific">Lentinula edodes</name>
    <name type="common">Shiitake mushroom</name>
    <name type="synonym">Lentinus edodes</name>
    <dbReference type="NCBI Taxonomy" id="5353"/>
    <lineage>
        <taxon>Eukaryota</taxon>
        <taxon>Fungi</taxon>
        <taxon>Dikarya</taxon>
        <taxon>Basidiomycota</taxon>
        <taxon>Agaricomycotina</taxon>
        <taxon>Agaricomycetes</taxon>
        <taxon>Agaricomycetidae</taxon>
        <taxon>Agaricales</taxon>
        <taxon>Marasmiineae</taxon>
        <taxon>Omphalotaceae</taxon>
        <taxon>Lentinula</taxon>
    </lineage>
</organism>
<evidence type="ECO:0000313" key="12">
    <source>
        <dbReference type="EMBL" id="GAW01088.1"/>
    </source>
</evidence>
<dbReference type="Pfam" id="PF05964">
    <property type="entry name" value="FYRN"/>
    <property type="match status" value="1"/>
</dbReference>
<feature type="compositionally biased region" description="Basic residues" evidence="10">
    <location>
        <begin position="642"/>
        <end position="657"/>
    </location>
</feature>
<dbReference type="Gene3D" id="3.30.160.360">
    <property type="match status" value="1"/>
</dbReference>
<dbReference type="Proteomes" id="UP000188533">
    <property type="component" value="Unassembled WGS sequence"/>
</dbReference>
<dbReference type="GO" id="GO:0005965">
    <property type="term" value="C:protein farnesyltransferase complex"/>
    <property type="evidence" value="ECO:0007669"/>
    <property type="project" value="TreeGrafter"/>
</dbReference>
<feature type="region of interest" description="Disordered" evidence="10">
    <location>
        <begin position="795"/>
        <end position="827"/>
    </location>
</feature>
<feature type="compositionally biased region" description="Basic and acidic residues" evidence="10">
    <location>
        <begin position="1136"/>
        <end position="1145"/>
    </location>
</feature>
<feature type="region of interest" description="Disordered" evidence="10">
    <location>
        <begin position="1032"/>
        <end position="1145"/>
    </location>
</feature>
<dbReference type="InterPro" id="IPR003889">
    <property type="entry name" value="FYrich_C"/>
</dbReference>
<feature type="compositionally biased region" description="Basic and acidic residues" evidence="10">
    <location>
        <begin position="392"/>
        <end position="404"/>
    </location>
</feature>
<feature type="compositionally biased region" description="Low complexity" evidence="10">
    <location>
        <begin position="241"/>
        <end position="317"/>
    </location>
</feature>
<dbReference type="PROSITE" id="PS51543">
    <property type="entry name" value="FYRC"/>
    <property type="match status" value="1"/>
</dbReference>
<dbReference type="InterPro" id="IPR003888">
    <property type="entry name" value="FYrich_N"/>
</dbReference>
<dbReference type="Pfam" id="PF00432">
    <property type="entry name" value="Prenyltrans"/>
    <property type="match status" value="2"/>
</dbReference>
<keyword evidence="8" id="KW-0862">Zinc</keyword>
<dbReference type="AlphaFoldDB" id="A0A1Q3E1G4"/>
<evidence type="ECO:0000256" key="3">
    <source>
        <dbReference type="ARBA" id="ARBA00010497"/>
    </source>
</evidence>
<dbReference type="InterPro" id="IPR001330">
    <property type="entry name" value="Prenyltrans"/>
</dbReference>
<feature type="compositionally biased region" description="Polar residues" evidence="10">
    <location>
        <begin position="412"/>
        <end position="425"/>
    </location>
</feature>
<reference evidence="12 13" key="1">
    <citation type="submission" date="2016-08" db="EMBL/GenBank/DDBJ databases">
        <authorList>
            <consortium name="Lentinula edodes genome sequencing consortium"/>
            <person name="Sakamoto Y."/>
            <person name="Nakade K."/>
            <person name="Sato S."/>
            <person name="Yoshida Y."/>
            <person name="Miyazaki K."/>
            <person name="Natsume S."/>
            <person name="Konno N."/>
        </authorList>
    </citation>
    <scope>NUCLEOTIDE SEQUENCE [LARGE SCALE GENOMIC DNA]</scope>
    <source>
        <strain evidence="12 13">NBRC 111202</strain>
    </source>
</reference>
<accession>A0A1Q3E1G4</accession>
<dbReference type="SMART" id="SM00541">
    <property type="entry name" value="FYRN"/>
    <property type="match status" value="1"/>
</dbReference>
<feature type="compositionally biased region" description="Polar residues" evidence="10">
    <location>
        <begin position="603"/>
        <end position="618"/>
    </location>
</feature>
<comment type="caution">
    <text evidence="12">The sequence shown here is derived from an EMBL/GenBank/DDBJ whole genome shotgun (WGS) entry which is preliminary data.</text>
</comment>
<keyword evidence="9" id="KW-0539">Nucleus</keyword>
<feature type="compositionally biased region" description="Low complexity" evidence="10">
    <location>
        <begin position="593"/>
        <end position="602"/>
    </location>
</feature>
<evidence type="ECO:0000256" key="8">
    <source>
        <dbReference type="ARBA" id="ARBA00022833"/>
    </source>
</evidence>
<keyword evidence="7" id="KW-0677">Repeat</keyword>
<name>A0A1Q3E1G4_LENED</name>
<feature type="region of interest" description="Disordered" evidence="10">
    <location>
        <begin position="239"/>
        <end position="330"/>
    </location>
</feature>
<feature type="compositionally biased region" description="Low complexity" evidence="10">
    <location>
        <begin position="1119"/>
        <end position="1133"/>
    </location>
</feature>
<sequence>MQNPNEGGFGGGPGQAAHLLPTYAAICTLAIVGAPDPSSKPDSDSVKSITPWTRIDRRALYRLFLSLKHPDGSFRVSSNGEVDVREGQKNGAAIGIGEGRWAPLGEAHGGYTFCALAAWVLLELEFPSSSSSSEKKLNFRNFRRWLVQMQGGEDELYGFRGRTNKLVDGCYSWWVGGCFALLDKLEERDGDVIWNPEGLKEYILYAAQHPAGGLRDKPPKSPDMYHTLYNLAGLSAAQYASQPQTSSPPLDQSSPSSSSSESLAPAQGAPSDSSITSSSTPLSSSSSSSTVSDSASSTQAQPSSTPRATPTTPRTAASPPPAISLNGTDPLFNLTKTHAEAMMKWFREEEREDFRWRPGGRFLSCFGSPIAIRRMNSNHPDSNPDSDLSLPGDKEGSLHSHNADTNKALHVTASSTTPSNVTSNAKEPEIGEKRSGEEHNPSDTHERVLKKPKVTENLMVLASFIPHNSATFPSFFAFLFVIIPQTNDIAGQDGVITIDPALQTQTQTGAPASISSSLSSNPYAIYLTNNRGSTGAAPVYPQFVNPYYFLTLPPGAMSMPPHMHHGMPMMPPMYAYPPHVPVPVPIPRPQPAVSPSAPLLSSTGSLPKSTMSPAQLQTEAPPAADSSVEQETTNQPSSSSSKPRRLKSHAVVSKHHSIPTIPRDKHGQPMLPLNVGIMTVVSLGTICLRDHFHSERYIFPVGYTVTRRYLSTLDPNSDVVYHCTILDGGDGPKFQIVPADDPDKPIMASTATGAWSSIVKKANEIRKRQHSNSVSGPDFFGLGQNTIRHLIQQMPGAERLAKRGTRTGEPEKEKEQEDGKNSADNNRRRRVNGKYVWHNYVERVNGIYVWQHYIEGGPLGGRHAAVIPALPEEYESKHRSAGTGHPSRNTSGIVEGGSVSGQPKGDPPVSDFASAPSPNGTGTASTMVTSPSAGPSGTSKGTGLSYYPPHVMAQAEVQSQSQGHGYPHTAHLYSTRYSTHHVFQPAYALSQQPQHLQPVMPHTQSQENAHVQTTFASLLNSLTREQSEASTIVSGVSSAPPTTSSTSSTPFVVSVPTTPASDKGPTSAQSYENNEDSSNEGIDENHKEGGEDNAGCAEEMQIDPKLVERVVNPALAGSQQNQYYESDQQQQAQVKLDQRGNPETS</sequence>
<dbReference type="InterPro" id="IPR045089">
    <property type="entry name" value="PGGT1B-like"/>
</dbReference>
<comment type="similarity">
    <text evidence="3">Belongs to the protein prenyltransferase subunit beta family.</text>
</comment>
<gene>
    <name evidence="12" type="ORF">LENED_002660</name>
</gene>
<feature type="compositionally biased region" description="Acidic residues" evidence="10">
    <location>
        <begin position="1073"/>
        <end position="1082"/>
    </location>
</feature>
<evidence type="ECO:0000256" key="1">
    <source>
        <dbReference type="ARBA" id="ARBA00001947"/>
    </source>
</evidence>
<evidence type="ECO:0000313" key="13">
    <source>
        <dbReference type="Proteomes" id="UP000188533"/>
    </source>
</evidence>
<evidence type="ECO:0000256" key="4">
    <source>
        <dbReference type="ARBA" id="ARBA00022602"/>
    </source>
</evidence>
<evidence type="ECO:0000256" key="7">
    <source>
        <dbReference type="ARBA" id="ARBA00022737"/>
    </source>
</evidence>
<evidence type="ECO:0000256" key="9">
    <source>
        <dbReference type="ARBA" id="ARBA00023242"/>
    </source>
</evidence>
<dbReference type="Gene3D" id="1.50.10.20">
    <property type="match status" value="2"/>
</dbReference>
<feature type="compositionally biased region" description="Low complexity" evidence="10">
    <location>
        <begin position="1033"/>
        <end position="1061"/>
    </location>
</feature>
<feature type="compositionally biased region" description="Basic and acidic residues" evidence="10">
    <location>
        <begin position="426"/>
        <end position="449"/>
    </location>
</feature>
<dbReference type="SMART" id="SM00542">
    <property type="entry name" value="FYRC"/>
    <property type="match status" value="1"/>
</dbReference>
<feature type="compositionally biased region" description="Basic and acidic residues" evidence="10">
    <location>
        <begin position="806"/>
        <end position="821"/>
    </location>
</feature>
<evidence type="ECO:0000259" key="11">
    <source>
        <dbReference type="Pfam" id="PF00432"/>
    </source>
</evidence>
<feature type="compositionally biased region" description="Polar residues" evidence="10">
    <location>
        <begin position="916"/>
        <end position="942"/>
    </location>
</feature>
<keyword evidence="5" id="KW-0808">Transferase</keyword>
<feature type="domain" description="Prenyltransferase alpha-alpha toroid" evidence="11">
    <location>
        <begin position="102"/>
        <end position="241"/>
    </location>
</feature>
<comment type="cofactor">
    <cofactor evidence="1">
        <name>Zn(2+)</name>
        <dbReference type="ChEBI" id="CHEBI:29105"/>
    </cofactor>
</comment>
<reference evidence="12 13" key="2">
    <citation type="submission" date="2017-02" db="EMBL/GenBank/DDBJ databases">
        <title>A genome survey and senescence transcriptome analysis in Lentinula edodes.</title>
        <authorList>
            <person name="Sakamoto Y."/>
            <person name="Nakade K."/>
            <person name="Sato S."/>
            <person name="Yoshida Y."/>
            <person name="Miyazaki K."/>
            <person name="Natsume S."/>
            <person name="Konno N."/>
        </authorList>
    </citation>
    <scope>NUCLEOTIDE SEQUENCE [LARGE SCALE GENOMIC DNA]</scope>
    <source>
        <strain evidence="12 13">NBRC 111202</strain>
    </source>
</reference>
<dbReference type="STRING" id="5353.A0A1Q3E1G4"/>
<dbReference type="PANTHER" id="PTHR11774">
    <property type="entry name" value="GERANYLGERANYL TRANSFERASE TYPE BETA SUBUNIT"/>
    <property type="match status" value="1"/>
</dbReference>
<evidence type="ECO:0000256" key="6">
    <source>
        <dbReference type="ARBA" id="ARBA00022723"/>
    </source>
</evidence>
<protein>
    <submittedName>
        <fullName evidence="12">Transforming growth factor beta regulator 1</fullName>
    </submittedName>
</protein>
<feature type="region of interest" description="Disordered" evidence="10">
    <location>
        <begin position="875"/>
        <end position="947"/>
    </location>
</feature>
<evidence type="ECO:0000256" key="10">
    <source>
        <dbReference type="SAM" id="MobiDB-lite"/>
    </source>
</evidence>
<keyword evidence="4" id="KW-0637">Prenyltransferase</keyword>
<feature type="region of interest" description="Disordered" evidence="10">
    <location>
        <begin position="591"/>
        <end position="665"/>
    </location>
</feature>
<feature type="region of interest" description="Disordered" evidence="10">
    <location>
        <begin position="374"/>
        <end position="450"/>
    </location>
</feature>
<dbReference type="PANTHER" id="PTHR11774:SF6">
    <property type="entry name" value="PROTEIN FARNESYLTRANSFERASE SUBUNIT BETA"/>
    <property type="match status" value="1"/>
</dbReference>
<comment type="subcellular location">
    <subcellularLocation>
        <location evidence="2">Nucleus</location>
    </subcellularLocation>
</comment>
<dbReference type="InterPro" id="IPR008930">
    <property type="entry name" value="Terpenoid_cyclase/PrenylTrfase"/>
</dbReference>
<evidence type="ECO:0000256" key="2">
    <source>
        <dbReference type="ARBA" id="ARBA00004123"/>
    </source>
</evidence>
<keyword evidence="13" id="KW-1185">Reference proteome</keyword>
<dbReference type="EMBL" id="BDGU01000051">
    <property type="protein sequence ID" value="GAW01088.1"/>
    <property type="molecule type" value="Genomic_DNA"/>
</dbReference>
<feature type="domain" description="Prenyltransferase alpha-alpha toroid" evidence="11">
    <location>
        <begin position="5"/>
        <end position="85"/>
    </location>
</feature>
<proteinExistence type="inferred from homology"/>
<dbReference type="SUPFAM" id="SSF48239">
    <property type="entry name" value="Terpenoid cyclases/Protein prenyltransferases"/>
    <property type="match status" value="1"/>
</dbReference>